<sequence>MYRNGAFEGKIRLLSQDQEESSSHLTDIDHRFHRRVKAKTSFQDEDVPIDDMTTKPLFMPQEKGGKDTKDKVPKL</sequence>
<dbReference type="Proteomes" id="UP001235939">
    <property type="component" value="Chromosome 10"/>
</dbReference>
<reference evidence="2 3" key="1">
    <citation type="submission" date="2022-01" db="EMBL/GenBank/DDBJ databases">
        <title>A chromosomal length assembly of Cordylochernes scorpioides.</title>
        <authorList>
            <person name="Zeh D."/>
            <person name="Zeh J."/>
        </authorList>
    </citation>
    <scope>NUCLEOTIDE SEQUENCE [LARGE SCALE GENOMIC DNA]</scope>
    <source>
        <strain evidence="2">IN4F17</strain>
        <tissue evidence="2">Whole Body</tissue>
    </source>
</reference>
<organism evidence="2 3">
    <name type="scientific">Cordylochernes scorpioides</name>
    <dbReference type="NCBI Taxonomy" id="51811"/>
    <lineage>
        <taxon>Eukaryota</taxon>
        <taxon>Metazoa</taxon>
        <taxon>Ecdysozoa</taxon>
        <taxon>Arthropoda</taxon>
        <taxon>Chelicerata</taxon>
        <taxon>Arachnida</taxon>
        <taxon>Pseudoscorpiones</taxon>
        <taxon>Cheliferoidea</taxon>
        <taxon>Chernetidae</taxon>
        <taxon>Cordylochernes</taxon>
    </lineage>
</organism>
<protein>
    <submittedName>
        <fullName evidence="2">Uncharacterized protein</fullName>
    </submittedName>
</protein>
<keyword evidence="3" id="KW-1185">Reference proteome</keyword>
<gene>
    <name evidence="2" type="ORF">LAZ67_10002352</name>
</gene>
<feature type="region of interest" description="Disordered" evidence="1">
    <location>
        <begin position="39"/>
        <end position="75"/>
    </location>
</feature>
<proteinExistence type="predicted"/>
<dbReference type="EMBL" id="CP092872">
    <property type="protein sequence ID" value="UYV73250.1"/>
    <property type="molecule type" value="Genomic_DNA"/>
</dbReference>
<accession>A0ABY6L0F1</accession>
<name>A0ABY6L0F1_9ARAC</name>
<evidence type="ECO:0000313" key="3">
    <source>
        <dbReference type="Proteomes" id="UP001235939"/>
    </source>
</evidence>
<evidence type="ECO:0000256" key="1">
    <source>
        <dbReference type="SAM" id="MobiDB-lite"/>
    </source>
</evidence>
<feature type="compositionally biased region" description="Basic and acidic residues" evidence="1">
    <location>
        <begin position="63"/>
        <end position="75"/>
    </location>
</feature>
<evidence type="ECO:0000313" key="2">
    <source>
        <dbReference type="EMBL" id="UYV73250.1"/>
    </source>
</evidence>